<reference evidence="2" key="2">
    <citation type="submission" date="2021-04" db="EMBL/GenBank/DDBJ databases">
        <authorList>
            <person name="Podell S."/>
        </authorList>
    </citation>
    <scope>NUCLEOTIDE SEQUENCE</scope>
    <source>
        <strain evidence="2">Hildebrandi</strain>
    </source>
</reference>
<evidence type="ECO:0000313" key="2">
    <source>
        <dbReference type="EMBL" id="KAG7353249.1"/>
    </source>
</evidence>
<reference evidence="2" key="1">
    <citation type="journal article" date="2021" name="Sci. Rep.">
        <title>Diploid genomic architecture of Nitzschia inconspicua, an elite biomass production diatom.</title>
        <authorList>
            <person name="Oliver A."/>
            <person name="Podell S."/>
            <person name="Pinowska A."/>
            <person name="Traller J.C."/>
            <person name="Smith S.R."/>
            <person name="McClure R."/>
            <person name="Beliaev A."/>
            <person name="Bohutskyi P."/>
            <person name="Hill E.A."/>
            <person name="Rabines A."/>
            <person name="Zheng H."/>
            <person name="Allen L.Z."/>
            <person name="Kuo A."/>
            <person name="Grigoriev I.V."/>
            <person name="Allen A.E."/>
            <person name="Hazlebeck D."/>
            <person name="Allen E.E."/>
        </authorList>
    </citation>
    <scope>NUCLEOTIDE SEQUENCE</scope>
    <source>
        <strain evidence="2">Hildebrandi</strain>
    </source>
</reference>
<proteinExistence type="predicted"/>
<accession>A0A9K3PQ93</accession>
<keyword evidence="3" id="KW-1185">Reference proteome</keyword>
<protein>
    <submittedName>
        <fullName evidence="2">Uncharacterized protein</fullName>
    </submittedName>
</protein>
<evidence type="ECO:0000313" key="3">
    <source>
        <dbReference type="Proteomes" id="UP000693970"/>
    </source>
</evidence>
<comment type="caution">
    <text evidence="2">The sequence shown here is derived from an EMBL/GenBank/DDBJ whole genome shotgun (WGS) entry which is preliminary data.</text>
</comment>
<name>A0A9K3PQ93_9STRA</name>
<dbReference type="AlphaFoldDB" id="A0A9K3PQ93"/>
<evidence type="ECO:0000256" key="1">
    <source>
        <dbReference type="SAM" id="SignalP"/>
    </source>
</evidence>
<dbReference type="EMBL" id="JAGRRH010000017">
    <property type="protein sequence ID" value="KAG7353249.1"/>
    <property type="molecule type" value="Genomic_DNA"/>
</dbReference>
<keyword evidence="1" id="KW-0732">Signal</keyword>
<feature type="chain" id="PRO_5039954313" evidence="1">
    <location>
        <begin position="26"/>
        <end position="259"/>
    </location>
</feature>
<gene>
    <name evidence="2" type="ORF">IV203_009298</name>
</gene>
<feature type="signal peptide" evidence="1">
    <location>
        <begin position="1"/>
        <end position="25"/>
    </location>
</feature>
<sequence length="259" mass="27400">MILVPTKKPTFILGAFVLSLNVATGSINDCVDLTPYATDPKSLEVLLKGDDVQKNSPLVFNVPSQYVNGTATYCLEEIPIPHSVDGRTCLDDDNTETSCWLVVNTYVVEDGSFSLCDDNKEECTGGYGCVCAGGWTRDNRPFSAVSLGDGLWSWSTGGCVSSKLNEWTTTCIAAHQGLNLTVTGALITVCPEIPDMDVCGNCSEGMAPGLGIGIAWTNDQLTGCGNLFGSSAPHGRFWISLLLTLAAVVVATASLDLML</sequence>
<organism evidence="2 3">
    <name type="scientific">Nitzschia inconspicua</name>
    <dbReference type="NCBI Taxonomy" id="303405"/>
    <lineage>
        <taxon>Eukaryota</taxon>
        <taxon>Sar</taxon>
        <taxon>Stramenopiles</taxon>
        <taxon>Ochrophyta</taxon>
        <taxon>Bacillariophyta</taxon>
        <taxon>Bacillariophyceae</taxon>
        <taxon>Bacillariophycidae</taxon>
        <taxon>Bacillariales</taxon>
        <taxon>Bacillariaceae</taxon>
        <taxon>Nitzschia</taxon>
    </lineage>
</organism>
<dbReference type="Proteomes" id="UP000693970">
    <property type="component" value="Unassembled WGS sequence"/>
</dbReference>